<dbReference type="EMBL" id="JABCRI010000019">
    <property type="protein sequence ID" value="KAF8388661.1"/>
    <property type="molecule type" value="Genomic_DNA"/>
</dbReference>
<gene>
    <name evidence="7" type="ORF">HHK36_025341</name>
</gene>
<dbReference type="SUPFAM" id="SSF57850">
    <property type="entry name" value="RING/U-box"/>
    <property type="match status" value="1"/>
</dbReference>
<feature type="domain" description="NPH3" evidence="6">
    <location>
        <begin position="201"/>
        <end position="468"/>
    </location>
</feature>
<dbReference type="InterPro" id="IPR011333">
    <property type="entry name" value="SKP1/BTB/POZ_sf"/>
</dbReference>
<feature type="transmembrane region" description="Helical" evidence="4">
    <location>
        <begin position="592"/>
        <end position="612"/>
    </location>
</feature>
<keyword evidence="4" id="KW-0812">Transmembrane</keyword>
<dbReference type="SUPFAM" id="SSF54695">
    <property type="entry name" value="POZ domain"/>
    <property type="match status" value="1"/>
</dbReference>
<protein>
    <recommendedName>
        <fullName evidence="9">Phototropic-responsive NPH3 family protein</fullName>
    </recommendedName>
</protein>
<feature type="domain" description="BTB" evidence="5">
    <location>
        <begin position="19"/>
        <end position="86"/>
    </location>
</feature>
<evidence type="ECO:0000259" key="6">
    <source>
        <dbReference type="PROSITE" id="PS51649"/>
    </source>
</evidence>
<dbReference type="InterPro" id="IPR000210">
    <property type="entry name" value="BTB/POZ_dom"/>
</dbReference>
<dbReference type="PROSITE" id="PS51649">
    <property type="entry name" value="NPH3"/>
    <property type="match status" value="1"/>
</dbReference>
<dbReference type="AlphaFoldDB" id="A0A834YK97"/>
<dbReference type="GO" id="GO:0016567">
    <property type="term" value="P:protein ubiquitination"/>
    <property type="evidence" value="ECO:0007669"/>
    <property type="project" value="UniProtKB-UniPathway"/>
</dbReference>
<organism evidence="7 8">
    <name type="scientific">Tetracentron sinense</name>
    <name type="common">Spur-leaf</name>
    <dbReference type="NCBI Taxonomy" id="13715"/>
    <lineage>
        <taxon>Eukaryota</taxon>
        <taxon>Viridiplantae</taxon>
        <taxon>Streptophyta</taxon>
        <taxon>Embryophyta</taxon>
        <taxon>Tracheophyta</taxon>
        <taxon>Spermatophyta</taxon>
        <taxon>Magnoliopsida</taxon>
        <taxon>Trochodendrales</taxon>
        <taxon>Trochodendraceae</taxon>
        <taxon>Tetracentron</taxon>
    </lineage>
</organism>
<evidence type="ECO:0000313" key="7">
    <source>
        <dbReference type="EMBL" id="KAF8388661.1"/>
    </source>
</evidence>
<comment type="pathway">
    <text evidence="1">Protein modification; protein ubiquitination.</text>
</comment>
<dbReference type="InterPro" id="IPR043454">
    <property type="entry name" value="NPH3/RPT2-like"/>
</dbReference>
<keyword evidence="2" id="KW-0833">Ubl conjugation pathway</keyword>
<dbReference type="PROSITE" id="PS50097">
    <property type="entry name" value="BTB"/>
    <property type="match status" value="1"/>
</dbReference>
<name>A0A834YK97_TETSI</name>
<evidence type="ECO:0000256" key="2">
    <source>
        <dbReference type="ARBA" id="ARBA00022786"/>
    </source>
</evidence>
<dbReference type="OMA" id="ACEHASK"/>
<dbReference type="Gene3D" id="3.30.40.10">
    <property type="entry name" value="Zinc/RING finger domain, C3HC4 (zinc finger)"/>
    <property type="match status" value="1"/>
</dbReference>
<dbReference type="Proteomes" id="UP000655225">
    <property type="component" value="Unassembled WGS sequence"/>
</dbReference>
<evidence type="ECO:0000256" key="3">
    <source>
        <dbReference type="PROSITE-ProRule" id="PRU00982"/>
    </source>
</evidence>
<keyword evidence="4" id="KW-1133">Transmembrane helix</keyword>
<evidence type="ECO:0000256" key="1">
    <source>
        <dbReference type="ARBA" id="ARBA00004906"/>
    </source>
</evidence>
<proteinExistence type="inferred from homology"/>
<dbReference type="InterPro" id="IPR027356">
    <property type="entry name" value="NPH3_dom"/>
</dbReference>
<keyword evidence="8" id="KW-1185">Reference proteome</keyword>
<dbReference type="InterPro" id="IPR001841">
    <property type="entry name" value="Znf_RING"/>
</dbReference>
<evidence type="ECO:0000256" key="4">
    <source>
        <dbReference type="SAM" id="Phobius"/>
    </source>
</evidence>
<dbReference type="Pfam" id="PF17123">
    <property type="entry name" value="zf-RING_11"/>
    <property type="match status" value="1"/>
</dbReference>
<comment type="similarity">
    <text evidence="3">Belongs to the NPH3 family.</text>
</comment>
<dbReference type="UniPathway" id="UPA00143"/>
<evidence type="ECO:0000259" key="5">
    <source>
        <dbReference type="PROSITE" id="PS50097"/>
    </source>
</evidence>
<reference evidence="7 8" key="1">
    <citation type="submission" date="2020-04" db="EMBL/GenBank/DDBJ databases">
        <title>Plant Genome Project.</title>
        <authorList>
            <person name="Zhang R.-G."/>
        </authorList>
    </citation>
    <scope>NUCLEOTIDE SEQUENCE [LARGE SCALE GENOMIC DNA]</scope>
    <source>
        <strain evidence="7">YNK0</strain>
        <tissue evidence="7">Leaf</tissue>
    </source>
</reference>
<evidence type="ECO:0008006" key="9">
    <source>
        <dbReference type="Google" id="ProtNLM"/>
    </source>
</evidence>
<evidence type="ECO:0000313" key="8">
    <source>
        <dbReference type="Proteomes" id="UP000655225"/>
    </source>
</evidence>
<comment type="caution">
    <text evidence="7">The sequence shown here is derived from an EMBL/GenBank/DDBJ whole genome shotgun (WGS) entry which is preliminary data.</text>
</comment>
<dbReference type="InterPro" id="IPR013083">
    <property type="entry name" value="Znf_RING/FYVE/PHD"/>
</dbReference>
<dbReference type="PANTHER" id="PTHR32370">
    <property type="entry name" value="OS12G0117600 PROTEIN"/>
    <property type="match status" value="1"/>
</dbReference>
<dbReference type="Gene3D" id="3.30.710.10">
    <property type="entry name" value="Potassium Channel Kv1.1, Chain A"/>
    <property type="match status" value="1"/>
</dbReference>
<accession>A0A834YK97</accession>
<sequence length="696" mass="78582">MAIRESTKSYWFSKFTSPSDVCLHVHGTPLSLNRKLMVARSAKLSILLKENHHEENSYSLPDTPADLRTFELAAGFCYGYELNLSADNVVPLACLAYYLGMTENHSPNNLLKRTLTFFKQRVLPGWNESVKAFRTTENVLQQAVHLGLVNACLDSITRKVMADPRLLGTPIENMSHYDESEDNDNGYRRNSRRRRLFVLDCSQSEDLTMLTLGLYEPIMSSLIQCGVRSEYVVSSLFRYAKKWICTGTKGEGEGTVSVSKKSSRREVIEAVERLLPDDQRGLLPCNFLFEMLRSAIALQASSDCINRFEIRIGKKLNEATVEDLLILSQGHASWETKYDADCVRRIFQNFYANYTSPDISGINVVGELIDNFLAEVASDADLKRETFILLAEMSVATLLGTQRTFDGIYRAIDVYLNNHRYLTESEREEVCQVLDCHKLSPAACEHAAQNDRLPLRVVLQVLFAGQLKLRDTIPSSEGQLGFDDGYLRKEEKVGGGEEELMRIEMERIGSRVMELERECCIMKSELIEKDGGGHGGRVKKEKGDSTWRELKRKFGCISSNSMQDCNRHVKKKVHPRNREIIRMVVDSESITVSGKIGILFALIVVVYLLHLYSKSFRCMPILIFHPKDGKDILDCSVCLCQVSDGEKVRLLPKCNHAFHVVPIPFNLPSLQISGPSISSTSTQSPFAHSLSFSEYC</sequence>
<dbReference type="OrthoDB" id="1878376at2759"/>
<dbReference type="Pfam" id="PF03000">
    <property type="entry name" value="NPH3"/>
    <property type="match status" value="1"/>
</dbReference>
<keyword evidence="4" id="KW-0472">Membrane</keyword>